<dbReference type="GeneID" id="105029048"/>
<reference evidence="14" key="1">
    <citation type="journal article" date="2014" name="PLoS ONE">
        <title>The genome and linkage map of the northern pike (Esox lucius): conserved synteny revealed between the salmonid sister group and the Neoteleostei.</title>
        <authorList>
            <person name="Rondeau E.B."/>
            <person name="Minkley D.R."/>
            <person name="Leong J.S."/>
            <person name="Messmer A.M."/>
            <person name="Jantzen J.R."/>
            <person name="von Schalburg K.R."/>
            <person name="Lemon C."/>
            <person name="Bird N.H."/>
            <person name="Koop B.F."/>
        </authorList>
    </citation>
    <scope>NUCLEOTIDE SEQUENCE</scope>
</reference>
<comment type="similarity">
    <text evidence="3">Belongs to the CCR4/nocturin family.</text>
</comment>
<dbReference type="Ensembl" id="ENSELUT00000018130.3">
    <property type="protein sequence ID" value="ENSELUP00000000996.3"/>
    <property type="gene ID" value="ENSELUG00000002538.3"/>
</dbReference>
<dbReference type="InterPro" id="IPR005135">
    <property type="entry name" value="Endo/exonuclease/phosphatase"/>
</dbReference>
<evidence type="ECO:0000313" key="14">
    <source>
        <dbReference type="Proteomes" id="UP000265140"/>
    </source>
</evidence>
<keyword evidence="7" id="KW-0460">Magnesium</keyword>
<comment type="subcellular location">
    <subcellularLocation>
        <location evidence="2">Cytoplasm</location>
    </subcellularLocation>
</comment>
<evidence type="ECO:0000256" key="6">
    <source>
        <dbReference type="ARBA" id="ARBA00022801"/>
    </source>
</evidence>
<comment type="cofactor">
    <cofactor evidence="1">
        <name>Mg(2+)</name>
        <dbReference type="ChEBI" id="CHEBI:18420"/>
    </cofactor>
</comment>
<feature type="region of interest" description="Disordered" evidence="11">
    <location>
        <begin position="31"/>
        <end position="63"/>
    </location>
</feature>
<protein>
    <recommendedName>
        <fullName evidence="9">Nocturnin</fullName>
    </recommendedName>
    <alternativeName>
        <fullName evidence="10">Carbon catabolite repression 4-like protein</fullName>
    </alternativeName>
</protein>
<proteinExistence type="inferred from homology"/>
<keyword evidence="14" id="KW-1185">Reference proteome</keyword>
<keyword evidence="5" id="KW-0479">Metal-binding</keyword>
<evidence type="ECO:0000256" key="2">
    <source>
        <dbReference type="ARBA" id="ARBA00004496"/>
    </source>
</evidence>
<sequence length="477" mass="54020">MYPARRCSVFHRDLAAVCRFSLNKETHPKRFSLPASPSCHIAGPDGRKREPQEKSRCSSPRLASCKPACPMGSGSSSRLFGTLAQQNYLRDPEPQDSDQDQEGLERADPDQLLRECEKALQNRPARPHRDLVYPADPTQQHRHRNQQDTPSIRVMTWNILAQGNRPSIRVMTWNILAQALGEGKDSFVRCPQEALNWEERKYMILEEILTYRPDILCLQEVDHYYDTFQPILASLGYQSTFLPKPWSPCLDVASNNGPDGCALFFRRARFSLLHTSHLRLSARMLPTNQVAIVQTLRCRVTGQRLCVAVTHLKARSGWERMRSAQGTDLLHSLRAISSRPSGSDPETACRDEPGRGTEGLPVIICGDFNAEPSEDVYRRFASSPLGLDSAYKLLSADGQTEPAYTTWKIRPSGESCSTLDYIWYSHRAFAVDTLLDIPTEEQIGPDRLPSYHYPSDHLSLICDVYFRDPKDHGHRLT</sequence>
<feature type="compositionally biased region" description="Basic and acidic residues" evidence="11">
    <location>
        <begin position="45"/>
        <end position="56"/>
    </location>
</feature>
<dbReference type="GO" id="GO:0005737">
    <property type="term" value="C:cytoplasm"/>
    <property type="evidence" value="ECO:0007669"/>
    <property type="project" value="UniProtKB-SubCell"/>
</dbReference>
<dbReference type="SUPFAM" id="SSF56219">
    <property type="entry name" value="DNase I-like"/>
    <property type="match status" value="1"/>
</dbReference>
<accession>A0A3P8X8X8</accession>
<dbReference type="AlphaFoldDB" id="A0A3P8X8X8"/>
<dbReference type="InterPro" id="IPR050410">
    <property type="entry name" value="CCR4/nocturin_mRNA_transcr"/>
</dbReference>
<dbReference type="InParanoid" id="A0A3P8X8X8"/>
<reference evidence="13" key="4">
    <citation type="submission" date="2025-09" db="UniProtKB">
        <authorList>
            <consortium name="Ensembl"/>
        </authorList>
    </citation>
    <scope>IDENTIFICATION</scope>
</reference>
<dbReference type="CTD" id="572044"/>
<dbReference type="CDD" id="cd09096">
    <property type="entry name" value="Deadenylase_nocturnin"/>
    <property type="match status" value="1"/>
</dbReference>
<feature type="region of interest" description="Disordered" evidence="11">
    <location>
        <begin position="89"/>
        <end position="147"/>
    </location>
</feature>
<dbReference type="FunFam" id="3.60.10.10:FF:000012">
    <property type="entry name" value="nocturnin isoform X2"/>
    <property type="match status" value="1"/>
</dbReference>
<feature type="compositionally biased region" description="Basic and acidic residues" evidence="11">
    <location>
        <begin position="103"/>
        <end position="120"/>
    </location>
</feature>
<dbReference type="PANTHER" id="PTHR12121:SF45">
    <property type="entry name" value="NOCTURNIN"/>
    <property type="match status" value="1"/>
</dbReference>
<evidence type="ECO:0000256" key="1">
    <source>
        <dbReference type="ARBA" id="ARBA00001946"/>
    </source>
</evidence>
<evidence type="ECO:0000256" key="5">
    <source>
        <dbReference type="ARBA" id="ARBA00022723"/>
    </source>
</evidence>
<dbReference type="GO" id="GO:0004535">
    <property type="term" value="F:poly(A)-specific ribonuclease activity"/>
    <property type="evidence" value="ECO:0007669"/>
    <property type="project" value="InterPro"/>
</dbReference>
<dbReference type="Bgee" id="ENSELUG00000002538">
    <property type="expression patterns" value="Expressed in ovary and 15 other cell types or tissues"/>
</dbReference>
<dbReference type="GeneTree" id="ENSGT00940000155249"/>
<dbReference type="STRING" id="8010.ENSELUP00000000996"/>
<evidence type="ECO:0000256" key="7">
    <source>
        <dbReference type="ARBA" id="ARBA00022842"/>
    </source>
</evidence>
<dbReference type="Gene3D" id="3.60.10.10">
    <property type="entry name" value="Endonuclease/exonuclease/phosphatase"/>
    <property type="match status" value="1"/>
</dbReference>
<dbReference type="InterPro" id="IPR034965">
    <property type="entry name" value="Deadenylase_nocturnin"/>
</dbReference>
<evidence type="ECO:0000256" key="3">
    <source>
        <dbReference type="ARBA" id="ARBA00010774"/>
    </source>
</evidence>
<dbReference type="RefSeq" id="XP_019901219.3">
    <property type="nucleotide sequence ID" value="XM_020045660.3"/>
</dbReference>
<feature type="domain" description="Endonuclease/exonuclease/phosphatase" evidence="12">
    <location>
        <begin position="171"/>
        <end position="457"/>
    </location>
</feature>
<keyword evidence="6" id="KW-0378">Hydrolase</keyword>
<evidence type="ECO:0000256" key="9">
    <source>
        <dbReference type="ARBA" id="ARBA00023807"/>
    </source>
</evidence>
<dbReference type="PANTHER" id="PTHR12121">
    <property type="entry name" value="CARBON CATABOLITE REPRESSOR PROTEIN 4"/>
    <property type="match status" value="1"/>
</dbReference>
<keyword evidence="8" id="KW-0090">Biological rhythms</keyword>
<evidence type="ECO:0000256" key="10">
    <source>
        <dbReference type="ARBA" id="ARBA00079931"/>
    </source>
</evidence>
<name>A0A3P8X8X8_ESOLU</name>
<organism evidence="13 14">
    <name type="scientific">Esox lucius</name>
    <name type="common">Northern pike</name>
    <dbReference type="NCBI Taxonomy" id="8010"/>
    <lineage>
        <taxon>Eukaryota</taxon>
        <taxon>Metazoa</taxon>
        <taxon>Chordata</taxon>
        <taxon>Craniata</taxon>
        <taxon>Vertebrata</taxon>
        <taxon>Euteleostomi</taxon>
        <taxon>Actinopterygii</taxon>
        <taxon>Neopterygii</taxon>
        <taxon>Teleostei</taxon>
        <taxon>Protacanthopterygii</taxon>
        <taxon>Esociformes</taxon>
        <taxon>Esocidae</taxon>
        <taxon>Esox</taxon>
    </lineage>
</organism>
<dbReference type="Proteomes" id="UP000265140">
    <property type="component" value="Chromosome 4"/>
</dbReference>
<dbReference type="GO" id="GO:0046872">
    <property type="term" value="F:metal ion binding"/>
    <property type="evidence" value="ECO:0007669"/>
    <property type="project" value="UniProtKB-KW"/>
</dbReference>
<dbReference type="GO" id="GO:0006139">
    <property type="term" value="P:nucleobase-containing compound metabolic process"/>
    <property type="evidence" value="ECO:0007669"/>
    <property type="project" value="UniProtKB-ARBA"/>
</dbReference>
<dbReference type="OMA" id="RAACSMG"/>
<dbReference type="InterPro" id="IPR036691">
    <property type="entry name" value="Endo/exonu/phosph_ase_sf"/>
</dbReference>
<dbReference type="Pfam" id="PF03372">
    <property type="entry name" value="Exo_endo_phos"/>
    <property type="match status" value="1"/>
</dbReference>
<evidence type="ECO:0000313" key="13">
    <source>
        <dbReference type="Ensembl" id="ENSELUP00000000996.3"/>
    </source>
</evidence>
<keyword evidence="4" id="KW-0963">Cytoplasm</keyword>
<reference evidence="13" key="2">
    <citation type="submission" date="2020-02" db="EMBL/GenBank/DDBJ databases">
        <title>Esox lucius (northern pike) genome, fEsoLuc1, primary haplotype.</title>
        <authorList>
            <person name="Myers G."/>
            <person name="Karagic N."/>
            <person name="Meyer A."/>
            <person name="Pippel M."/>
            <person name="Reichard M."/>
            <person name="Winkler S."/>
            <person name="Tracey A."/>
            <person name="Sims Y."/>
            <person name="Howe K."/>
            <person name="Rhie A."/>
            <person name="Formenti G."/>
            <person name="Durbin R."/>
            <person name="Fedrigo O."/>
            <person name="Jarvis E.D."/>
        </authorList>
    </citation>
    <scope>NUCLEOTIDE SEQUENCE [LARGE SCALE GENOMIC DNA]</scope>
</reference>
<reference evidence="13" key="3">
    <citation type="submission" date="2025-08" db="UniProtKB">
        <authorList>
            <consortium name="Ensembl"/>
        </authorList>
    </citation>
    <scope>IDENTIFICATION</scope>
</reference>
<evidence type="ECO:0000256" key="11">
    <source>
        <dbReference type="SAM" id="MobiDB-lite"/>
    </source>
</evidence>
<evidence type="ECO:0000256" key="8">
    <source>
        <dbReference type="ARBA" id="ARBA00023108"/>
    </source>
</evidence>
<dbReference type="GO" id="GO:0007623">
    <property type="term" value="P:circadian rhythm"/>
    <property type="evidence" value="ECO:0007669"/>
    <property type="project" value="InterPro"/>
</dbReference>
<evidence type="ECO:0000259" key="12">
    <source>
        <dbReference type="Pfam" id="PF03372"/>
    </source>
</evidence>
<evidence type="ECO:0000256" key="4">
    <source>
        <dbReference type="ARBA" id="ARBA00022490"/>
    </source>
</evidence>